<keyword evidence="1" id="KW-0812">Transmembrane</keyword>
<dbReference type="RefSeq" id="WP_123326601.1">
    <property type="nucleotide sequence ID" value="NZ_JBHRSX010000005.1"/>
</dbReference>
<evidence type="ECO:0000256" key="1">
    <source>
        <dbReference type="SAM" id="Phobius"/>
    </source>
</evidence>
<evidence type="ECO:0000313" key="3">
    <source>
        <dbReference type="Proteomes" id="UP001595477"/>
    </source>
</evidence>
<organism evidence="2 3">
    <name type="scientific">Alteromonas oceani</name>
    <dbReference type="NCBI Taxonomy" id="2071609"/>
    <lineage>
        <taxon>Bacteria</taxon>
        <taxon>Pseudomonadati</taxon>
        <taxon>Pseudomonadota</taxon>
        <taxon>Gammaproteobacteria</taxon>
        <taxon>Alteromonadales</taxon>
        <taxon>Alteromonadaceae</taxon>
        <taxon>Alteromonas/Salinimonas group</taxon>
        <taxon>Alteromonas</taxon>
    </lineage>
</organism>
<sequence length="516" mass="58674">MLVDLLVLTSCCLLFRFVPAWLKLPGFDSDAHFYFYQQLKTTQQSAFRGVDTNIVYSRKSNIPLLWHWLVARIPVSVSYAFCSYLNALIELLFCIVVYLTLSFVLPSAAAILVVLLYLTTPLWFSTLAIGPRIVGFTPRLSCEILLSVFFLLVSVGGSMPVYLILPVLVVLAYLVILSFKFGIQAIVFISLFYSVLSFDWLPLIAIVIAGGLALVFSKGYFAEAFSAQVKHLVWYFKMVRRGEGDIVKRNSMRAFPAYTAGQERHFLVGAIKSLLISNSYTIVLLKAPALVMLTGFYVAVWFTNEASLISVNAFWLVISASLVFVLTSTRLFIFLGEAERYLNCIALVICVDLVRYCSLYEMQGLLLGVMAYGLLFFFLEYIVYPWLAREPVKATEDNDDLLVLNWLKDNVRQFTLLLYPYHAATGLWRILGQTKHKLVFCFNLDREFSKRFESQYGATYPFTNLQKIDDMADDFGLNCVVIDKSKLPGNVDFSPRWQRVDDIPCKKYLILVEQGI</sequence>
<keyword evidence="3" id="KW-1185">Reference proteome</keyword>
<feature type="transmembrane region" description="Helical" evidence="1">
    <location>
        <begin position="144"/>
        <end position="165"/>
    </location>
</feature>
<proteinExistence type="predicted"/>
<feature type="transmembrane region" description="Helical" evidence="1">
    <location>
        <begin position="314"/>
        <end position="334"/>
    </location>
</feature>
<accession>A0ABV7JTJ2</accession>
<gene>
    <name evidence="2" type="ORF">ACFOEW_00755</name>
</gene>
<feature type="transmembrane region" description="Helical" evidence="1">
    <location>
        <begin position="364"/>
        <end position="384"/>
    </location>
</feature>
<feature type="transmembrane region" description="Helical" evidence="1">
    <location>
        <begin position="91"/>
        <end position="124"/>
    </location>
</feature>
<keyword evidence="1" id="KW-1133">Transmembrane helix</keyword>
<comment type="caution">
    <text evidence="2">The sequence shown here is derived from an EMBL/GenBank/DDBJ whole genome shotgun (WGS) entry which is preliminary data.</text>
</comment>
<dbReference type="Proteomes" id="UP001595477">
    <property type="component" value="Unassembled WGS sequence"/>
</dbReference>
<keyword evidence="1" id="KW-0472">Membrane</keyword>
<evidence type="ECO:0000313" key="2">
    <source>
        <dbReference type="EMBL" id="MFC3200350.1"/>
    </source>
</evidence>
<protein>
    <submittedName>
        <fullName evidence="2">Uncharacterized protein</fullName>
    </submittedName>
</protein>
<reference evidence="3" key="1">
    <citation type="journal article" date="2019" name="Int. J. Syst. Evol. Microbiol.">
        <title>The Global Catalogue of Microorganisms (GCM) 10K type strain sequencing project: providing services to taxonomists for standard genome sequencing and annotation.</title>
        <authorList>
            <consortium name="The Broad Institute Genomics Platform"/>
            <consortium name="The Broad Institute Genome Sequencing Center for Infectious Disease"/>
            <person name="Wu L."/>
            <person name="Ma J."/>
        </authorList>
    </citation>
    <scope>NUCLEOTIDE SEQUENCE [LARGE SCALE GENOMIC DNA]</scope>
    <source>
        <strain evidence="3">KCTC 52449</strain>
    </source>
</reference>
<dbReference type="EMBL" id="JBHRSX010000005">
    <property type="protein sequence ID" value="MFC3200350.1"/>
    <property type="molecule type" value="Genomic_DNA"/>
</dbReference>
<feature type="transmembrane region" description="Helical" evidence="1">
    <location>
        <begin position="172"/>
        <end position="194"/>
    </location>
</feature>
<feature type="transmembrane region" description="Helical" evidence="1">
    <location>
        <begin position="200"/>
        <end position="221"/>
    </location>
</feature>
<feature type="transmembrane region" description="Helical" evidence="1">
    <location>
        <begin position="282"/>
        <end position="302"/>
    </location>
</feature>
<name>A0ABV7JTJ2_9ALTE</name>